<name>A0ACB8U7T1_9APHY</name>
<sequence>MSDDKKPPVDSPSSAPSPRQRLPPTSDINELHARFRADPRFNPPTPSIWTRLALVVLVIILFWFGVNMRKEMARPPPEVQALRYSNEFQYRPAASPVITETLADGQVPYLSLPALYPLTVP</sequence>
<organism evidence="1 2">
    <name type="scientific">Irpex rosettiformis</name>
    <dbReference type="NCBI Taxonomy" id="378272"/>
    <lineage>
        <taxon>Eukaryota</taxon>
        <taxon>Fungi</taxon>
        <taxon>Dikarya</taxon>
        <taxon>Basidiomycota</taxon>
        <taxon>Agaricomycotina</taxon>
        <taxon>Agaricomycetes</taxon>
        <taxon>Polyporales</taxon>
        <taxon>Irpicaceae</taxon>
        <taxon>Irpex</taxon>
    </lineage>
</organism>
<dbReference type="Proteomes" id="UP001055072">
    <property type="component" value="Unassembled WGS sequence"/>
</dbReference>
<keyword evidence="2" id="KW-1185">Reference proteome</keyword>
<dbReference type="EMBL" id="MU274908">
    <property type="protein sequence ID" value="KAI0090174.1"/>
    <property type="molecule type" value="Genomic_DNA"/>
</dbReference>
<proteinExistence type="predicted"/>
<evidence type="ECO:0000313" key="1">
    <source>
        <dbReference type="EMBL" id="KAI0090174.1"/>
    </source>
</evidence>
<accession>A0ACB8U7T1</accession>
<reference evidence="1" key="1">
    <citation type="journal article" date="2021" name="Environ. Microbiol.">
        <title>Gene family expansions and transcriptome signatures uncover fungal adaptations to wood decay.</title>
        <authorList>
            <person name="Hage H."/>
            <person name="Miyauchi S."/>
            <person name="Viragh M."/>
            <person name="Drula E."/>
            <person name="Min B."/>
            <person name="Chaduli D."/>
            <person name="Navarro D."/>
            <person name="Favel A."/>
            <person name="Norest M."/>
            <person name="Lesage-Meessen L."/>
            <person name="Balint B."/>
            <person name="Merenyi Z."/>
            <person name="de Eugenio L."/>
            <person name="Morin E."/>
            <person name="Martinez A.T."/>
            <person name="Baldrian P."/>
            <person name="Stursova M."/>
            <person name="Martinez M.J."/>
            <person name="Novotny C."/>
            <person name="Magnuson J.K."/>
            <person name="Spatafora J.W."/>
            <person name="Maurice S."/>
            <person name="Pangilinan J."/>
            <person name="Andreopoulos W."/>
            <person name="LaButti K."/>
            <person name="Hundley H."/>
            <person name="Na H."/>
            <person name="Kuo A."/>
            <person name="Barry K."/>
            <person name="Lipzen A."/>
            <person name="Henrissat B."/>
            <person name="Riley R."/>
            <person name="Ahrendt S."/>
            <person name="Nagy L.G."/>
            <person name="Grigoriev I.V."/>
            <person name="Martin F."/>
            <person name="Rosso M.N."/>
        </authorList>
    </citation>
    <scope>NUCLEOTIDE SEQUENCE</scope>
    <source>
        <strain evidence="1">CBS 384.51</strain>
    </source>
</reference>
<evidence type="ECO:0000313" key="2">
    <source>
        <dbReference type="Proteomes" id="UP001055072"/>
    </source>
</evidence>
<protein>
    <submittedName>
        <fullName evidence="1">Uncharacterized protein</fullName>
    </submittedName>
</protein>
<comment type="caution">
    <text evidence="1">The sequence shown here is derived from an EMBL/GenBank/DDBJ whole genome shotgun (WGS) entry which is preliminary data.</text>
</comment>
<gene>
    <name evidence="1" type="ORF">BDY19DRAFT_905224</name>
</gene>